<evidence type="ECO:0000259" key="4">
    <source>
        <dbReference type="PROSITE" id="PS51071"/>
    </source>
</evidence>
<evidence type="ECO:0000313" key="8">
    <source>
        <dbReference type="Proteomes" id="UP000276829"/>
    </source>
</evidence>
<keyword evidence="3" id="KW-0804">Transcription</keyword>
<keyword evidence="2" id="KW-0238">DNA-binding</keyword>
<dbReference type="AlphaFoldDB" id="A0A3M3G1A7"/>
<proteinExistence type="predicted"/>
<accession>A0A3M3G1A7</accession>
<dbReference type="InterPro" id="IPR046348">
    <property type="entry name" value="SIS_dom_sf"/>
</dbReference>
<comment type="caution">
    <text evidence="7">The sequence shown here is derived from an EMBL/GenBank/DDBJ whole genome shotgun (WGS) entry which is preliminary data.</text>
</comment>
<evidence type="ECO:0000313" key="6">
    <source>
        <dbReference type="EMBL" id="RMM59816.1"/>
    </source>
</evidence>
<evidence type="ECO:0000259" key="5">
    <source>
        <dbReference type="PROSITE" id="PS51464"/>
    </source>
</evidence>
<feature type="domain" description="SIS" evidence="5">
    <location>
        <begin position="250"/>
        <end position="392"/>
    </location>
</feature>
<dbReference type="PANTHER" id="PTHR30514">
    <property type="entry name" value="GLUCOKINASE"/>
    <property type="match status" value="1"/>
</dbReference>
<organism evidence="7 8">
    <name type="scientific">Pseudomonas savastanoi pv. glycinea</name>
    <name type="common">Pseudomonas syringae pv. glycinea</name>
    <dbReference type="NCBI Taxonomy" id="318"/>
    <lineage>
        <taxon>Bacteria</taxon>
        <taxon>Pseudomonadati</taxon>
        <taxon>Pseudomonadota</taxon>
        <taxon>Gammaproteobacteria</taxon>
        <taxon>Pseudomonadales</taxon>
        <taxon>Pseudomonadaceae</taxon>
        <taxon>Pseudomonas</taxon>
    </lineage>
</organism>
<sequence>MVAPVIFISLQRLHHVYTLLCECSVKRRASSINIYSIIIFSGIFFPYRYSSAGTMHRRVSYSRPGPRQPPSSGTQLRYLERCCSVRNCPERTGRKDLNMTRADQPTLPETSVDMPPTNAEGLLRLITDEYDGLPRQLKRIASYMSQQSDRIMVDRISDIARECEVHPSAIVRFSQRFGFSGFSEMQALFREAYTHKTTPVQNYQQRIRSMIANKSQKAHSGDLARECVSATLSGLERLSAELDDDEFEKAVDLVVNADNIYVVGVRRSFAVADYLVYNLQHTNKRIHLISGLGGSYREQMRSVRANDLVIAISFTPYGKETQHCLRIAQHHQAKTLIITDSNLSPLAKRANSVLLVNEGSSFAFRSLSATLCLCQALFIAVAYRLELKVDEIHEQVGFDD</sequence>
<dbReference type="InterPro" id="IPR001347">
    <property type="entry name" value="SIS_dom"/>
</dbReference>
<dbReference type="GO" id="GO:0097367">
    <property type="term" value="F:carbohydrate derivative binding"/>
    <property type="evidence" value="ECO:0007669"/>
    <property type="project" value="InterPro"/>
</dbReference>
<dbReference type="Gene3D" id="3.40.50.10490">
    <property type="entry name" value="Glucose-6-phosphate isomerase like protein, domain 1"/>
    <property type="match status" value="1"/>
</dbReference>
<dbReference type="PROSITE" id="PS51071">
    <property type="entry name" value="HTH_RPIR"/>
    <property type="match status" value="1"/>
</dbReference>
<name>A0A3M3G1A7_PSESG</name>
<dbReference type="Proteomes" id="UP000276829">
    <property type="component" value="Unassembled WGS sequence"/>
</dbReference>
<reference evidence="8 9" key="1">
    <citation type="submission" date="2018-08" db="EMBL/GenBank/DDBJ databases">
        <title>Recombination of ecologically and evolutionarily significant loci maintains genetic cohesion in the Pseudomonas syringae species complex.</title>
        <authorList>
            <person name="Dillon M."/>
            <person name="Thakur S."/>
            <person name="Almeida R.N.D."/>
            <person name="Weir B.S."/>
            <person name="Guttman D.S."/>
        </authorList>
    </citation>
    <scope>NUCLEOTIDE SEQUENCE [LARGE SCALE GENOMIC DNA]</scope>
    <source>
        <strain evidence="7 8">ICMP 4324</strain>
        <strain evidence="6 9">ICMP 4332</strain>
    </source>
</reference>
<gene>
    <name evidence="7" type="ORF">ALQ73_03772</name>
    <name evidence="6" type="ORF">ALQ74_02594</name>
</gene>
<dbReference type="GO" id="GO:1901135">
    <property type="term" value="P:carbohydrate derivative metabolic process"/>
    <property type="evidence" value="ECO:0007669"/>
    <property type="project" value="InterPro"/>
</dbReference>
<evidence type="ECO:0000313" key="9">
    <source>
        <dbReference type="Proteomes" id="UP000279057"/>
    </source>
</evidence>
<dbReference type="Pfam" id="PF01418">
    <property type="entry name" value="HTH_6"/>
    <property type="match status" value="1"/>
</dbReference>
<evidence type="ECO:0000256" key="1">
    <source>
        <dbReference type="ARBA" id="ARBA00023015"/>
    </source>
</evidence>
<dbReference type="GO" id="GO:0003677">
    <property type="term" value="F:DNA binding"/>
    <property type="evidence" value="ECO:0007669"/>
    <property type="project" value="UniProtKB-KW"/>
</dbReference>
<dbReference type="CDD" id="cd05013">
    <property type="entry name" value="SIS_RpiR"/>
    <property type="match status" value="1"/>
</dbReference>
<evidence type="ECO:0000256" key="3">
    <source>
        <dbReference type="ARBA" id="ARBA00023163"/>
    </source>
</evidence>
<dbReference type="InterPro" id="IPR036388">
    <property type="entry name" value="WH-like_DNA-bd_sf"/>
</dbReference>
<dbReference type="SUPFAM" id="SSF53697">
    <property type="entry name" value="SIS domain"/>
    <property type="match status" value="1"/>
</dbReference>
<dbReference type="InterPro" id="IPR009057">
    <property type="entry name" value="Homeodomain-like_sf"/>
</dbReference>
<dbReference type="InterPro" id="IPR000281">
    <property type="entry name" value="HTH_RpiR"/>
</dbReference>
<evidence type="ECO:0000313" key="7">
    <source>
        <dbReference type="EMBL" id="RMM68027.1"/>
    </source>
</evidence>
<evidence type="ECO:0000256" key="2">
    <source>
        <dbReference type="ARBA" id="ARBA00023125"/>
    </source>
</evidence>
<feature type="domain" description="HTH rpiR-type" evidence="4">
    <location>
        <begin position="120"/>
        <end position="196"/>
    </location>
</feature>
<dbReference type="EMBL" id="RBOM01000291">
    <property type="protein sequence ID" value="RMM59816.1"/>
    <property type="molecule type" value="Genomic_DNA"/>
</dbReference>
<dbReference type="SUPFAM" id="SSF46689">
    <property type="entry name" value="Homeodomain-like"/>
    <property type="match status" value="1"/>
</dbReference>
<dbReference type="InterPro" id="IPR047640">
    <property type="entry name" value="RpiR-like"/>
</dbReference>
<dbReference type="Gene3D" id="1.10.10.10">
    <property type="entry name" value="Winged helix-like DNA-binding domain superfamily/Winged helix DNA-binding domain"/>
    <property type="match status" value="1"/>
</dbReference>
<dbReference type="EMBL" id="RBON01000171">
    <property type="protein sequence ID" value="RMM68027.1"/>
    <property type="molecule type" value="Genomic_DNA"/>
</dbReference>
<dbReference type="Pfam" id="PF01380">
    <property type="entry name" value="SIS"/>
    <property type="match status" value="1"/>
</dbReference>
<keyword evidence="1" id="KW-0805">Transcription regulation</keyword>
<dbReference type="PROSITE" id="PS51464">
    <property type="entry name" value="SIS"/>
    <property type="match status" value="1"/>
</dbReference>
<dbReference type="InterPro" id="IPR035472">
    <property type="entry name" value="RpiR-like_SIS"/>
</dbReference>
<protein>
    <submittedName>
        <fullName evidence="7">SIS domain protein</fullName>
    </submittedName>
</protein>
<dbReference type="Proteomes" id="UP000279057">
    <property type="component" value="Unassembled WGS sequence"/>
</dbReference>
<dbReference type="PANTHER" id="PTHR30514:SF20">
    <property type="entry name" value="TRANSCRIPTIONAL REGULATOR"/>
    <property type="match status" value="1"/>
</dbReference>
<dbReference type="GO" id="GO:0003700">
    <property type="term" value="F:DNA-binding transcription factor activity"/>
    <property type="evidence" value="ECO:0007669"/>
    <property type="project" value="InterPro"/>
</dbReference>